<dbReference type="SUPFAM" id="SSF53756">
    <property type="entry name" value="UDP-Glycosyltransferase/glycogen phosphorylase"/>
    <property type="match status" value="1"/>
</dbReference>
<reference evidence="2 3" key="1">
    <citation type="submission" date="2020-08" db="EMBL/GenBank/DDBJ databases">
        <title>Sequencing the genomes of 1000 actinobacteria strains.</title>
        <authorList>
            <person name="Klenk H.-P."/>
        </authorList>
    </citation>
    <scope>NUCLEOTIDE SEQUENCE [LARGE SCALE GENOMIC DNA]</scope>
    <source>
        <strain evidence="2 3">DSM 40084</strain>
    </source>
</reference>
<dbReference type="AlphaFoldDB" id="A0A7W9GZC9"/>
<protein>
    <submittedName>
        <fullName evidence="2">UDP:flavonoid glycosyltransferase YjiC (YdhE family)</fullName>
    </submittedName>
</protein>
<feature type="domain" description="Glycosyltransferase family 28 N-terminal" evidence="1">
    <location>
        <begin position="3"/>
        <end position="78"/>
    </location>
</feature>
<dbReference type="Gene3D" id="3.40.50.2000">
    <property type="entry name" value="Glycogen Phosphorylase B"/>
    <property type="match status" value="1"/>
</dbReference>
<dbReference type="Pfam" id="PF03033">
    <property type="entry name" value="Glyco_transf_28"/>
    <property type="match status" value="1"/>
</dbReference>
<dbReference type="GO" id="GO:1901137">
    <property type="term" value="P:carbohydrate derivative biosynthetic process"/>
    <property type="evidence" value="ECO:0007669"/>
    <property type="project" value="UniProtKB-ARBA"/>
</dbReference>
<evidence type="ECO:0000313" key="3">
    <source>
        <dbReference type="Proteomes" id="UP000590647"/>
    </source>
</evidence>
<dbReference type="RefSeq" id="WP_184980621.1">
    <property type="nucleotide sequence ID" value="NZ_JACHNE010000001.1"/>
</dbReference>
<accession>A0A7W9GZC9</accession>
<dbReference type="GO" id="GO:0005975">
    <property type="term" value="P:carbohydrate metabolic process"/>
    <property type="evidence" value="ECO:0007669"/>
    <property type="project" value="InterPro"/>
</dbReference>
<sequence>MSVLLMAYGSRGDVEPLVAVAVQLRNPGVDVRRCTPPDFAELFDSVGLPLVPIGEPVRPLVKGVLTGKTKAPAEGLPARAAAMTTTTYEAVVTAAEGCDVILATGLLPAAAGARTAASGC</sequence>
<dbReference type="GO" id="GO:0016758">
    <property type="term" value="F:hexosyltransferase activity"/>
    <property type="evidence" value="ECO:0007669"/>
    <property type="project" value="InterPro"/>
</dbReference>
<evidence type="ECO:0000313" key="2">
    <source>
        <dbReference type="EMBL" id="MBB5792799.1"/>
    </source>
</evidence>
<keyword evidence="3" id="KW-1185">Reference proteome</keyword>
<comment type="caution">
    <text evidence="2">The sequence shown here is derived from an EMBL/GenBank/DDBJ whole genome shotgun (WGS) entry which is preliminary data.</text>
</comment>
<gene>
    <name evidence="2" type="ORF">HDA41_000763</name>
</gene>
<dbReference type="InterPro" id="IPR004276">
    <property type="entry name" value="GlycoTrans_28_N"/>
</dbReference>
<organism evidence="2 3">
    <name type="scientific">Streptomyces caelestis</name>
    <dbReference type="NCBI Taxonomy" id="36816"/>
    <lineage>
        <taxon>Bacteria</taxon>
        <taxon>Bacillati</taxon>
        <taxon>Actinomycetota</taxon>
        <taxon>Actinomycetes</taxon>
        <taxon>Kitasatosporales</taxon>
        <taxon>Streptomycetaceae</taxon>
        <taxon>Streptomyces</taxon>
    </lineage>
</organism>
<keyword evidence="2" id="KW-0808">Transferase</keyword>
<dbReference type="Proteomes" id="UP000590647">
    <property type="component" value="Unassembled WGS sequence"/>
</dbReference>
<evidence type="ECO:0000259" key="1">
    <source>
        <dbReference type="Pfam" id="PF03033"/>
    </source>
</evidence>
<dbReference type="EMBL" id="JACHNE010000001">
    <property type="protein sequence ID" value="MBB5792799.1"/>
    <property type="molecule type" value="Genomic_DNA"/>
</dbReference>
<name>A0A7W9GZC9_9ACTN</name>
<proteinExistence type="predicted"/>